<dbReference type="EMBL" id="CP013236">
    <property type="protein sequence ID" value="AMP13263.1"/>
    <property type="molecule type" value="Genomic_DNA"/>
</dbReference>
<protein>
    <submittedName>
        <fullName evidence="1">Uncharacterized protein</fullName>
    </submittedName>
</protein>
<keyword evidence="2" id="KW-1185">Reference proteome</keyword>
<organism evidence="1 2">
    <name type="scientific">Collimonas pratensis</name>
    <dbReference type="NCBI Taxonomy" id="279113"/>
    <lineage>
        <taxon>Bacteria</taxon>
        <taxon>Pseudomonadati</taxon>
        <taxon>Pseudomonadota</taxon>
        <taxon>Betaproteobacteria</taxon>
        <taxon>Burkholderiales</taxon>
        <taxon>Oxalobacteraceae</taxon>
        <taxon>Collimonas</taxon>
    </lineage>
</organism>
<proteinExistence type="predicted"/>
<gene>
    <name evidence="1" type="ORF">CPter291_0985</name>
</gene>
<name>A0ABM5Z2V7_9BURK</name>
<evidence type="ECO:0000313" key="1">
    <source>
        <dbReference type="EMBL" id="AMP13263.1"/>
    </source>
</evidence>
<reference evidence="1 2" key="1">
    <citation type="submission" date="2015-11" db="EMBL/GenBank/DDBJ databases">
        <title>Exploring the genomic traits of fungus-feeding bacterial genus Collimonas.</title>
        <authorList>
            <person name="Song C."/>
            <person name="Schmidt R."/>
            <person name="de Jager V."/>
            <person name="Krzyzanowska D."/>
            <person name="Jongedijk E."/>
            <person name="Cankar K."/>
            <person name="Beekwilder J."/>
            <person name="van Veen A."/>
            <person name="de Boer W."/>
            <person name="van Veen J.A."/>
            <person name="Garbeva P."/>
        </authorList>
    </citation>
    <scope>NUCLEOTIDE SEQUENCE [LARGE SCALE GENOMIC DNA]</scope>
    <source>
        <strain evidence="1 2">Ter291</strain>
    </source>
</reference>
<dbReference type="Proteomes" id="UP000074914">
    <property type="component" value="Chromosome"/>
</dbReference>
<evidence type="ECO:0000313" key="2">
    <source>
        <dbReference type="Proteomes" id="UP000074914"/>
    </source>
</evidence>
<sequence>MVVRAQARGAIVFTTRFQSRVIESFDLPAILGHERQVKMRRPLLGLKQAQ</sequence>
<accession>A0ABM5Z2V7</accession>